<keyword evidence="10" id="KW-1185">Reference proteome</keyword>
<dbReference type="GO" id="GO:0031211">
    <property type="term" value="C:endoplasmic reticulum palmitoyltransferase complex"/>
    <property type="evidence" value="ECO:0007669"/>
    <property type="project" value="TreeGrafter"/>
</dbReference>
<comment type="subcellular location">
    <subcellularLocation>
        <location evidence="1">Endoplasmic reticulum membrane</location>
        <topology evidence="1">Peripheral membrane protein</topology>
    </subcellularLocation>
</comment>
<keyword evidence="6" id="KW-0472">Membrane</keyword>
<comment type="similarity">
    <text evidence="2">Belongs to the ERF4 family.</text>
</comment>
<accession>A0A135SYF8</accession>
<sequence>MLGLRASASTSNPISAISSPLNALSTFHDSTAASQSPPRPSCNLPAWTTCTLIRAQLFTLFTTTCICSNYPLPSITTNAAPTTSFPPRFKSNITLVVALTTTVASTRASTSTTTTAFKPATNHALRPLLPLPFTIGRFAHACIKTTTTTVQAKAKAAVRATLCTSSPSHFFVRVSTYLAANLIVLHLRLLLLLLHPLFLCDAFLGRLFPNTIPSTSPPTRRPIQSLRSLSISPLPFLPLPLKEALATSTSLAQALLQIPRQPKDPFSTVPHASANPRITTLSQQPPYPGAPPVLQTPVAAHAAALPQARTPSLLHQYDPKEYFLQSPFRNRAASSAARRLPHLSAARLWNPTNSTPRLPDRPVRKRRPSTPPPPAVPLSHPTLDPLSIDPTDSLGIGAGDYPLLTLPEQRQTRHPTSNRNSLQIDRSGGGAEHRISLPPSVRHSYDGRRSADPSPTFLDPDAHPANEEEEAPAEPPIETRVTGLRKRGQSISDPVIRDFAITLNDKGKGKAIMDQGAENQGREASKDLERGPDVLPRHSNVSAGDGMGIGSAISSSNSSIMGEELPPDLGEEWGPQHPCFPHMNPHVPLDSPEYHNTRIIRIRRDWLIEGDLAPTFSNLYPEILDPAGLSEQEFRRIIDKLNGELIPIFSPYNWRNVVDSMLGLVTGWLWDDLGFTGVKARLKRLERWIDQWNNEMEKTIGNEDSSMAPRIISLRKTGYMTLDIQIPDPEIAPAPSTPGGSRSGSLPMEPATAVMAS</sequence>
<dbReference type="OrthoDB" id="5377273at2759"/>
<dbReference type="PANTHER" id="PTHR13254">
    <property type="entry name" value="GOLGI AUTOANTIGEN, GOLGIN SUBFAMILY A, 7"/>
    <property type="match status" value="1"/>
</dbReference>
<dbReference type="PANTHER" id="PTHR13254:SF0">
    <property type="entry name" value="GOLGIN SUBFAMILY A MEMBER 7_ERF4 DOMAIN-CONTAINING PROTEIN"/>
    <property type="match status" value="1"/>
</dbReference>
<dbReference type="Pfam" id="PF10256">
    <property type="entry name" value="Erf4"/>
    <property type="match status" value="1"/>
</dbReference>
<evidence type="ECO:0000256" key="4">
    <source>
        <dbReference type="ARBA" id="ARBA00018463"/>
    </source>
</evidence>
<evidence type="ECO:0000256" key="3">
    <source>
        <dbReference type="ARBA" id="ARBA00011396"/>
    </source>
</evidence>
<feature type="region of interest" description="Disordered" evidence="7">
    <location>
        <begin position="346"/>
        <end position="486"/>
    </location>
</feature>
<evidence type="ECO:0000256" key="1">
    <source>
        <dbReference type="ARBA" id="ARBA00004406"/>
    </source>
</evidence>
<keyword evidence="5" id="KW-0256">Endoplasmic reticulum</keyword>
<feature type="compositionally biased region" description="Polar residues" evidence="7">
    <location>
        <begin position="414"/>
        <end position="424"/>
    </location>
</feature>
<dbReference type="AlphaFoldDB" id="A0A135SYF8"/>
<dbReference type="EMBL" id="JFFI01002178">
    <property type="protein sequence ID" value="KXH40943.1"/>
    <property type="molecule type" value="Genomic_DNA"/>
</dbReference>
<dbReference type="InterPro" id="IPR019383">
    <property type="entry name" value="Golgin_A_7/ERF4"/>
</dbReference>
<feature type="region of interest" description="Disordered" evidence="7">
    <location>
        <begin position="516"/>
        <end position="565"/>
    </location>
</feature>
<evidence type="ECO:0000256" key="5">
    <source>
        <dbReference type="ARBA" id="ARBA00022824"/>
    </source>
</evidence>
<dbReference type="GO" id="GO:0005789">
    <property type="term" value="C:endoplasmic reticulum membrane"/>
    <property type="evidence" value="ECO:0007669"/>
    <property type="project" value="UniProtKB-SubCell"/>
</dbReference>
<evidence type="ECO:0000256" key="2">
    <source>
        <dbReference type="ARBA" id="ARBA00007732"/>
    </source>
</evidence>
<dbReference type="GO" id="GO:0006612">
    <property type="term" value="P:protein targeting to membrane"/>
    <property type="evidence" value="ECO:0007669"/>
    <property type="project" value="TreeGrafter"/>
</dbReference>
<organism evidence="9 10">
    <name type="scientific">Colletotrichum salicis</name>
    <dbReference type="NCBI Taxonomy" id="1209931"/>
    <lineage>
        <taxon>Eukaryota</taxon>
        <taxon>Fungi</taxon>
        <taxon>Dikarya</taxon>
        <taxon>Ascomycota</taxon>
        <taxon>Pezizomycotina</taxon>
        <taxon>Sordariomycetes</taxon>
        <taxon>Hypocreomycetidae</taxon>
        <taxon>Glomerellales</taxon>
        <taxon>Glomerellaceae</taxon>
        <taxon>Colletotrichum</taxon>
        <taxon>Colletotrichum acutatum species complex</taxon>
    </lineage>
</organism>
<evidence type="ECO:0000313" key="9">
    <source>
        <dbReference type="EMBL" id="KXH40943.1"/>
    </source>
</evidence>
<evidence type="ECO:0000313" key="10">
    <source>
        <dbReference type="Proteomes" id="UP000070121"/>
    </source>
</evidence>
<protein>
    <recommendedName>
        <fullName evidence="4">Ras modification protein ERF4</fullName>
    </recommendedName>
</protein>
<reference evidence="9 10" key="1">
    <citation type="submission" date="2014-02" db="EMBL/GenBank/DDBJ databases">
        <title>The genome sequence of Colletotrichum salicis CBS 607.94.</title>
        <authorList>
            <person name="Baroncelli R."/>
            <person name="Thon M.R."/>
        </authorList>
    </citation>
    <scope>NUCLEOTIDE SEQUENCE [LARGE SCALE GENOMIC DNA]</scope>
    <source>
        <strain evidence="9 10">CBS 607.94</strain>
    </source>
</reference>
<comment type="subunit">
    <text evidence="3">Interacts with ERF2.</text>
</comment>
<proteinExistence type="inferred from homology"/>
<dbReference type="InterPro" id="IPR051371">
    <property type="entry name" value="Ras_palmitoyltransferase"/>
</dbReference>
<evidence type="ECO:0000259" key="8">
    <source>
        <dbReference type="Pfam" id="PF10256"/>
    </source>
</evidence>
<evidence type="ECO:0000256" key="6">
    <source>
        <dbReference type="ARBA" id="ARBA00023136"/>
    </source>
</evidence>
<dbReference type="STRING" id="1209931.A0A135SYF8"/>
<evidence type="ECO:0000256" key="7">
    <source>
        <dbReference type="SAM" id="MobiDB-lite"/>
    </source>
</evidence>
<feature type="domain" description="Golgin subfamily A member 7/ERF4" evidence="8">
    <location>
        <begin position="599"/>
        <end position="723"/>
    </location>
</feature>
<name>A0A135SYF8_9PEZI</name>
<feature type="region of interest" description="Disordered" evidence="7">
    <location>
        <begin position="729"/>
        <end position="757"/>
    </location>
</feature>
<dbReference type="Proteomes" id="UP000070121">
    <property type="component" value="Unassembled WGS sequence"/>
</dbReference>
<feature type="compositionally biased region" description="Low complexity" evidence="7">
    <location>
        <begin position="550"/>
        <end position="562"/>
    </location>
</feature>
<feature type="compositionally biased region" description="Basic and acidic residues" evidence="7">
    <location>
        <begin position="520"/>
        <end position="536"/>
    </location>
</feature>
<gene>
    <name evidence="9" type="ORF">CSAL01_10419</name>
</gene>
<comment type="caution">
    <text evidence="9">The sequence shown here is derived from an EMBL/GenBank/DDBJ whole genome shotgun (WGS) entry which is preliminary data.</text>
</comment>